<evidence type="ECO:0000256" key="1">
    <source>
        <dbReference type="SAM" id="MobiDB-lite"/>
    </source>
</evidence>
<gene>
    <name evidence="2" type="ORF">LIER_12210</name>
</gene>
<comment type="caution">
    <text evidence="2">The sequence shown here is derived from an EMBL/GenBank/DDBJ whole genome shotgun (WGS) entry which is preliminary data.</text>
</comment>
<proteinExistence type="predicted"/>
<name>A0AAV3PSL6_LITER</name>
<reference evidence="2 3" key="1">
    <citation type="submission" date="2024-01" db="EMBL/GenBank/DDBJ databases">
        <title>The complete chloroplast genome sequence of Lithospermum erythrorhizon: insights into the phylogenetic relationship among Boraginaceae species and the maternal lineages of purple gromwells.</title>
        <authorList>
            <person name="Okada T."/>
            <person name="Watanabe K."/>
        </authorList>
    </citation>
    <scope>NUCLEOTIDE SEQUENCE [LARGE SCALE GENOMIC DNA]</scope>
</reference>
<feature type="compositionally biased region" description="Basic and acidic residues" evidence="1">
    <location>
        <begin position="1"/>
        <end position="19"/>
    </location>
</feature>
<organism evidence="2 3">
    <name type="scientific">Lithospermum erythrorhizon</name>
    <name type="common">Purple gromwell</name>
    <name type="synonym">Lithospermum officinale var. erythrorhizon</name>
    <dbReference type="NCBI Taxonomy" id="34254"/>
    <lineage>
        <taxon>Eukaryota</taxon>
        <taxon>Viridiplantae</taxon>
        <taxon>Streptophyta</taxon>
        <taxon>Embryophyta</taxon>
        <taxon>Tracheophyta</taxon>
        <taxon>Spermatophyta</taxon>
        <taxon>Magnoliopsida</taxon>
        <taxon>eudicotyledons</taxon>
        <taxon>Gunneridae</taxon>
        <taxon>Pentapetalae</taxon>
        <taxon>asterids</taxon>
        <taxon>lamiids</taxon>
        <taxon>Boraginales</taxon>
        <taxon>Boraginaceae</taxon>
        <taxon>Boraginoideae</taxon>
        <taxon>Lithospermeae</taxon>
        <taxon>Lithospermum</taxon>
    </lineage>
</organism>
<dbReference type="Proteomes" id="UP001454036">
    <property type="component" value="Unassembled WGS sequence"/>
</dbReference>
<feature type="compositionally biased region" description="Basic and acidic residues" evidence="1">
    <location>
        <begin position="27"/>
        <end position="41"/>
    </location>
</feature>
<dbReference type="EMBL" id="BAABME010002327">
    <property type="protein sequence ID" value="GAA0154141.1"/>
    <property type="molecule type" value="Genomic_DNA"/>
</dbReference>
<evidence type="ECO:0000313" key="3">
    <source>
        <dbReference type="Proteomes" id="UP001454036"/>
    </source>
</evidence>
<sequence>MEKLRGDRASIAKDVEESRSAAVAETYRTEEAEARASEAESRLSQVDAEVARKFYEFKESEECNLLVGKESAAAAVGFVTKFLGEFPQLLDLFNKFKDDWPEEYFEGMSVVIPLIETPDETTEVVDATNEVAKGKVAAAADETIV</sequence>
<feature type="region of interest" description="Disordered" evidence="1">
    <location>
        <begin position="1"/>
        <end position="41"/>
    </location>
</feature>
<protein>
    <submittedName>
        <fullName evidence="2">Uncharacterized protein</fullName>
    </submittedName>
</protein>
<accession>A0AAV3PSL6</accession>
<keyword evidence="3" id="KW-1185">Reference proteome</keyword>
<evidence type="ECO:0000313" key="2">
    <source>
        <dbReference type="EMBL" id="GAA0154141.1"/>
    </source>
</evidence>
<dbReference type="AlphaFoldDB" id="A0AAV3PSL6"/>